<gene>
    <name evidence="1" type="ORF">METZ01_LOCUS12229</name>
</gene>
<dbReference type="InterPro" id="IPR008323">
    <property type="entry name" value="UCP033563"/>
</dbReference>
<dbReference type="EMBL" id="UINC01000675">
    <property type="protein sequence ID" value="SUZ59375.1"/>
    <property type="molecule type" value="Genomic_DNA"/>
</dbReference>
<dbReference type="PIRSF" id="PIRSF033563">
    <property type="entry name" value="UCP033563"/>
    <property type="match status" value="1"/>
</dbReference>
<reference evidence="1" key="1">
    <citation type="submission" date="2018-05" db="EMBL/GenBank/DDBJ databases">
        <authorList>
            <person name="Lanie J.A."/>
            <person name="Ng W.-L."/>
            <person name="Kazmierczak K.M."/>
            <person name="Andrzejewski T.M."/>
            <person name="Davidsen T.M."/>
            <person name="Wayne K.J."/>
            <person name="Tettelin H."/>
            <person name="Glass J.I."/>
            <person name="Rusch D."/>
            <person name="Podicherti R."/>
            <person name="Tsui H.-C.T."/>
            <person name="Winkler M.E."/>
        </authorList>
    </citation>
    <scope>NUCLEOTIDE SEQUENCE</scope>
</reference>
<dbReference type="AlphaFoldDB" id="A0A381NXM8"/>
<dbReference type="Pfam" id="PF06245">
    <property type="entry name" value="DUF1015"/>
    <property type="match status" value="1"/>
</dbReference>
<accession>A0A381NXM8</accession>
<evidence type="ECO:0008006" key="2">
    <source>
        <dbReference type="Google" id="ProtNLM"/>
    </source>
</evidence>
<dbReference type="PANTHER" id="PTHR36454">
    <property type="entry name" value="LMO2823 PROTEIN"/>
    <property type="match status" value="1"/>
</dbReference>
<organism evidence="1">
    <name type="scientific">marine metagenome</name>
    <dbReference type="NCBI Taxonomy" id="408172"/>
    <lineage>
        <taxon>unclassified sequences</taxon>
        <taxon>metagenomes</taxon>
        <taxon>ecological metagenomes</taxon>
    </lineage>
</organism>
<proteinExistence type="predicted"/>
<evidence type="ECO:0000313" key="1">
    <source>
        <dbReference type="EMBL" id="SUZ59375.1"/>
    </source>
</evidence>
<dbReference type="PANTHER" id="PTHR36454:SF1">
    <property type="entry name" value="DUF1015 DOMAIN-CONTAINING PROTEIN"/>
    <property type="match status" value="1"/>
</dbReference>
<sequence>MNSKNRNLIKPFKALRPIPEKVNDVIAPPYDVLNSTEARKMVKNRPYSFLHISKPEIDLPENTKLNDPKVYKKGRENLSHLIDKKILIKDEDDALYIYEIIFNNKSQTGIACVASIAAYDSNFIKKHEYTTLAKEDDRARNIDELKTQTGPVLLTYKNNNEIKEKLQELKSNKPLYEVNAIDSSVHKIWKIGRKEEIDILVNKLNSLKKMFIADGHHRSAAASRVSKNILDKNPNHNGLEPYNFFLAVAFPDSEMTILDYNRVIHGKNGNTTENLLHLIKDFFEVEVSEKPYKPLKQGEFGMYLDKTWYRLQVNTNLIKEEDPVKSLDVSLLHEYLISNILGITEVRTDKRIEFVGGARGLSELETLTDKGENSLAFSLFPTPIEALINVAESNKIMPPKSTWFEPKLLDGLLSFQLSD</sequence>
<protein>
    <recommendedName>
        <fullName evidence="2">DUF1015 domain-containing protein</fullName>
    </recommendedName>
</protein>
<name>A0A381NXM8_9ZZZZ</name>